<organism evidence="1 2">
    <name type="scientific">Roseibium album</name>
    <dbReference type="NCBI Taxonomy" id="311410"/>
    <lineage>
        <taxon>Bacteria</taxon>
        <taxon>Pseudomonadati</taxon>
        <taxon>Pseudomonadota</taxon>
        <taxon>Alphaproteobacteria</taxon>
        <taxon>Hyphomicrobiales</taxon>
        <taxon>Stappiaceae</taxon>
        <taxon>Roseibium</taxon>
    </lineage>
</organism>
<dbReference type="STRING" id="311410.LA5095_05273"/>
<dbReference type="RefSeq" id="WP_055120534.1">
    <property type="nucleotide sequence ID" value="NZ_CANKXR010000013.1"/>
</dbReference>
<evidence type="ECO:0000313" key="2">
    <source>
        <dbReference type="Proteomes" id="UP000049983"/>
    </source>
</evidence>
<name>A0A0M6ZHL5_9HYPH</name>
<keyword evidence="2" id="KW-1185">Reference proteome</keyword>
<reference evidence="2" key="1">
    <citation type="submission" date="2015-07" db="EMBL/GenBank/DDBJ databases">
        <authorList>
            <person name="Rodrigo-Torres Lidia"/>
            <person name="Arahal R.David."/>
        </authorList>
    </citation>
    <scope>NUCLEOTIDE SEQUENCE [LARGE SCALE GENOMIC DNA]</scope>
    <source>
        <strain evidence="2">CECT 5096</strain>
    </source>
</reference>
<dbReference type="OrthoDB" id="9924660at2"/>
<sequence length="151" mass="17457">MFTYLLDGLKFVTFEGSWSLKPHEAMTLEAALNWMPADMADLARKQLSQRYFVERQSHGRIPCFRYYRMEPGLRFNGRFRDGDHFIDVKLRTGKRKVTAKCVLHEGTVFGLEFPKPSSFFKNMTVEVASVSCEESSFSYTDVLNRAEHGPD</sequence>
<gene>
    <name evidence="1" type="ORF">LA5096_05291</name>
</gene>
<dbReference type="Proteomes" id="UP000049983">
    <property type="component" value="Unassembled WGS sequence"/>
</dbReference>
<evidence type="ECO:0000313" key="1">
    <source>
        <dbReference type="EMBL" id="CTQ77809.1"/>
    </source>
</evidence>
<accession>A0A0M6ZHL5</accession>
<dbReference type="GeneID" id="97672547"/>
<dbReference type="AlphaFoldDB" id="A0A0M6ZHL5"/>
<dbReference type="EMBL" id="CXWC01000014">
    <property type="protein sequence ID" value="CTQ77809.1"/>
    <property type="molecule type" value="Genomic_DNA"/>
</dbReference>
<proteinExistence type="predicted"/>
<protein>
    <submittedName>
        <fullName evidence="1">Uncharacterized protein</fullName>
    </submittedName>
</protein>